<keyword evidence="5" id="KW-0997">Cell inner membrane</keyword>
<evidence type="ECO:0000256" key="4">
    <source>
        <dbReference type="ARBA" id="ARBA00022475"/>
    </source>
</evidence>
<evidence type="ECO:0000256" key="7">
    <source>
        <dbReference type="ARBA" id="ARBA00022989"/>
    </source>
</evidence>
<evidence type="ECO:0000256" key="8">
    <source>
        <dbReference type="ARBA" id="ARBA00023136"/>
    </source>
</evidence>
<feature type="domain" description="Type II secretion system protein GspF" evidence="11">
    <location>
        <begin position="212"/>
        <end position="330"/>
    </location>
</feature>
<dbReference type="Gene3D" id="1.20.81.30">
    <property type="entry name" value="Type II secretion system (T2SS), domain F"/>
    <property type="match status" value="2"/>
</dbReference>
<evidence type="ECO:0000256" key="5">
    <source>
        <dbReference type="ARBA" id="ARBA00022519"/>
    </source>
</evidence>
<dbReference type="GO" id="GO:0005886">
    <property type="term" value="C:plasma membrane"/>
    <property type="evidence" value="ECO:0007669"/>
    <property type="project" value="UniProtKB-SubCell"/>
</dbReference>
<evidence type="ECO:0000256" key="1">
    <source>
        <dbReference type="ARBA" id="ARBA00004429"/>
    </source>
</evidence>
<feature type="transmembrane region" description="Helical" evidence="10">
    <location>
        <begin position="164"/>
        <end position="182"/>
    </location>
</feature>
<evidence type="ECO:0000256" key="3">
    <source>
        <dbReference type="ARBA" id="ARBA00022448"/>
    </source>
</evidence>
<protein>
    <submittedName>
        <fullName evidence="12">Toxin co-regulated pilus biosynthesis protein E</fullName>
    </submittedName>
</protein>
<dbReference type="RefSeq" id="WP_000691946.1">
    <property type="nucleotide sequence ID" value="NZ_CP016324.1"/>
</dbReference>
<dbReference type="PANTHER" id="PTHR30012">
    <property type="entry name" value="GENERAL SECRETION PATHWAY PROTEIN"/>
    <property type="match status" value="1"/>
</dbReference>
<name>A0A0K9UU09_VIBCL</name>
<evidence type="ECO:0000256" key="2">
    <source>
        <dbReference type="ARBA" id="ARBA00005745"/>
    </source>
</evidence>
<feature type="transmembrane region" description="Helical" evidence="10">
    <location>
        <begin position="312"/>
        <end position="333"/>
    </location>
</feature>
<evidence type="ECO:0000256" key="6">
    <source>
        <dbReference type="ARBA" id="ARBA00022692"/>
    </source>
</evidence>
<sequence length="340" mass="38068">MKIISKKYRLELYSMLVDLLNDNIPLYDALNKIQNEGVGIYDKNFIKSIELIKDRMKSNSSLTDALTGLIPDKEVLMINVAENSGKISSGIAAIRKNIIDADEIKSKAISSMITPSVMLIVTMVVIAGYSVKVFPTFESVLPVSRWPGVTQALYNLGFSLYEGLWIKVLIFVAIFITILVFMSKNITGNFRDGFLDKLPPFNFVKHIAATEFLANMSMLLDSRVPFKEGLDIVDHKTTRWLSSHLQRMKANMQEGLDYKQALDTNLLDKKMLLTMAVYSELPNFSDVMQKLAIEANINLHKKIATLAGVMKNISLITLALSVIWIFGAIFSLVDKLSSSL</sequence>
<dbReference type="PROSITE" id="PS00874">
    <property type="entry name" value="T2SP_F"/>
    <property type="match status" value="1"/>
</dbReference>
<proteinExistence type="inferred from homology"/>
<reference evidence="12 13" key="1">
    <citation type="submission" date="2007-01" db="EMBL/GenBank/DDBJ databases">
        <authorList>
            <person name="Kobayashi T."/>
            <person name="Suzuki M."/>
            <person name="Inoue H."/>
            <person name="Itai R.N."/>
            <person name="Takahashi M."/>
            <person name="Nakanishi H."/>
            <person name="Mori S."/>
            <person name="Nishizawa N.K."/>
        </authorList>
    </citation>
    <scope>NUCLEOTIDE SEQUENCE [LARGE SCALE GENOMIC DNA]</scope>
    <source>
        <strain evidence="12 13">2740-80</strain>
    </source>
</reference>
<dbReference type="Pfam" id="PF00482">
    <property type="entry name" value="T2SSF"/>
    <property type="match status" value="2"/>
</dbReference>
<feature type="transmembrane region" description="Helical" evidence="10">
    <location>
        <begin position="112"/>
        <end position="131"/>
    </location>
</feature>
<comment type="caution">
    <text evidence="12">The sequence shown here is derived from an EMBL/GenBank/DDBJ whole genome shotgun (WGS) entry which is preliminary data.</text>
</comment>
<dbReference type="InterPro" id="IPR042094">
    <property type="entry name" value="T2SS_GspF_sf"/>
</dbReference>
<comment type="similarity">
    <text evidence="2 9">Belongs to the GSP F family.</text>
</comment>
<dbReference type="PANTHER" id="PTHR30012:SF7">
    <property type="entry name" value="PROTEIN TRANSPORT PROTEIN HOFC HOMOLOG"/>
    <property type="match status" value="1"/>
</dbReference>
<dbReference type="InterPro" id="IPR001992">
    <property type="entry name" value="T2SS_GspF/T4SS_PilC_CS"/>
</dbReference>
<evidence type="ECO:0000313" key="12">
    <source>
        <dbReference type="EMBL" id="KNA59554.1"/>
    </source>
</evidence>
<keyword evidence="8 10" id="KW-0472">Membrane</keyword>
<accession>A0A0K9UU09</accession>
<evidence type="ECO:0000256" key="10">
    <source>
        <dbReference type="SAM" id="Phobius"/>
    </source>
</evidence>
<dbReference type="InterPro" id="IPR018076">
    <property type="entry name" value="T2SS_GspF_dom"/>
</dbReference>
<evidence type="ECO:0000259" key="11">
    <source>
        <dbReference type="Pfam" id="PF00482"/>
    </source>
</evidence>
<feature type="domain" description="Type II secretion system protein GspF" evidence="11">
    <location>
        <begin position="15"/>
        <end position="135"/>
    </location>
</feature>
<keyword evidence="6 9" id="KW-0812">Transmembrane</keyword>
<organism evidence="12 13">
    <name type="scientific">Vibrio cholerae 2740-80</name>
    <dbReference type="NCBI Taxonomy" id="412614"/>
    <lineage>
        <taxon>Bacteria</taxon>
        <taxon>Pseudomonadati</taxon>
        <taxon>Pseudomonadota</taxon>
        <taxon>Gammaproteobacteria</taxon>
        <taxon>Vibrionales</taxon>
        <taxon>Vibrionaceae</taxon>
        <taxon>Vibrio</taxon>
    </lineage>
</organism>
<comment type="subcellular location">
    <subcellularLocation>
        <location evidence="1 9">Cell inner membrane</location>
        <topology evidence="1 9">Multi-pass membrane protein</topology>
    </subcellularLocation>
</comment>
<evidence type="ECO:0000256" key="9">
    <source>
        <dbReference type="RuleBase" id="RU003923"/>
    </source>
</evidence>
<dbReference type="Proteomes" id="UP000003017">
    <property type="component" value="Unassembled WGS sequence"/>
</dbReference>
<keyword evidence="3 9" id="KW-0813">Transport</keyword>
<dbReference type="AlphaFoldDB" id="A0A0K9UU09"/>
<gene>
    <name evidence="12" type="ORF">VC274080_020912</name>
</gene>
<dbReference type="GO" id="GO:0015628">
    <property type="term" value="P:protein secretion by the type II secretion system"/>
    <property type="evidence" value="ECO:0007669"/>
    <property type="project" value="TreeGrafter"/>
</dbReference>
<keyword evidence="7 10" id="KW-1133">Transmembrane helix</keyword>
<evidence type="ECO:0000313" key="13">
    <source>
        <dbReference type="Proteomes" id="UP000003017"/>
    </source>
</evidence>
<keyword evidence="4" id="KW-1003">Cell membrane</keyword>
<dbReference type="EMBL" id="AAUT02000016">
    <property type="protein sequence ID" value="KNA59554.1"/>
    <property type="molecule type" value="Genomic_DNA"/>
</dbReference>
<dbReference type="SMR" id="A0A0K9UU09"/>
<reference evidence="12 13" key="2">
    <citation type="submission" date="2010-08" db="EMBL/GenBank/DDBJ databases">
        <title>The Genome Sequence of Vibrio cholerae strain 2740-80.</title>
        <authorList>
            <consortium name="The Broad Institute Genome Sequencing Platform"/>
            <person name="Colwell R."/>
            <person name="Young S.K."/>
            <person name="Zeng Q."/>
            <person name="Alvarado L."/>
            <person name="Berlin A."/>
            <person name="Chapman S."/>
            <person name="Chen Z."/>
            <person name="Freedman E."/>
            <person name="Gellesch M."/>
            <person name="Goldberg J."/>
            <person name="Griggs A."/>
            <person name="Gujja S."/>
            <person name="Heilman E."/>
            <person name="Heiman D."/>
            <person name="Howarth C."/>
            <person name="Larson L."/>
            <person name="Mehta T."/>
            <person name="Neiman D.N."/>
            <person name="Park D."/>
            <person name="Pearson M."/>
            <person name="Roberts A."/>
            <person name="Saif S."/>
            <person name="Shenoy N."/>
            <person name="Sisk P."/>
            <person name="Stolte C."/>
            <person name="Sykes S."/>
            <person name="White J."/>
            <person name="Yandava C."/>
            <person name="Borodovsky M."/>
            <person name="Heidelberg J."/>
            <person name="Haas B."/>
            <person name="Nusbaum C."/>
            <person name="Birren B."/>
        </authorList>
    </citation>
    <scope>NUCLEOTIDE SEQUENCE [LARGE SCALE GENOMIC DNA]</scope>
    <source>
        <strain evidence="12 13">2740-80</strain>
    </source>
</reference>
<dbReference type="InterPro" id="IPR003004">
    <property type="entry name" value="GspF/PilC"/>
</dbReference>